<feature type="transmembrane region" description="Helical" evidence="2">
    <location>
        <begin position="257"/>
        <end position="276"/>
    </location>
</feature>
<feature type="transmembrane region" description="Helical" evidence="2">
    <location>
        <begin position="184"/>
        <end position="203"/>
    </location>
</feature>
<dbReference type="EMBL" id="CAFZ01000357">
    <property type="protein sequence ID" value="CCA74805.1"/>
    <property type="molecule type" value="Genomic_DNA"/>
</dbReference>
<protein>
    <submittedName>
        <fullName evidence="3">Uncharacterized protein</fullName>
    </submittedName>
</protein>
<keyword evidence="2" id="KW-1133">Transmembrane helix</keyword>
<evidence type="ECO:0000313" key="4">
    <source>
        <dbReference type="Proteomes" id="UP000007148"/>
    </source>
</evidence>
<dbReference type="OrthoDB" id="3248473at2759"/>
<proteinExistence type="predicted"/>
<feature type="transmembrane region" description="Helical" evidence="2">
    <location>
        <begin position="86"/>
        <end position="108"/>
    </location>
</feature>
<feature type="transmembrane region" description="Helical" evidence="2">
    <location>
        <begin position="223"/>
        <end position="245"/>
    </location>
</feature>
<accession>G4TU12</accession>
<keyword evidence="2" id="KW-0472">Membrane</keyword>
<gene>
    <name evidence="3" type="ORF">PIIN_08774</name>
</gene>
<dbReference type="InParanoid" id="G4TU12"/>
<name>G4TU12_SERID</name>
<feature type="compositionally biased region" description="Polar residues" evidence="1">
    <location>
        <begin position="325"/>
        <end position="341"/>
    </location>
</feature>
<dbReference type="Proteomes" id="UP000007148">
    <property type="component" value="Unassembled WGS sequence"/>
</dbReference>
<organism evidence="3 4">
    <name type="scientific">Serendipita indica (strain DSM 11827)</name>
    <name type="common">Root endophyte fungus</name>
    <name type="synonym">Piriformospora indica</name>
    <dbReference type="NCBI Taxonomy" id="1109443"/>
    <lineage>
        <taxon>Eukaryota</taxon>
        <taxon>Fungi</taxon>
        <taxon>Dikarya</taxon>
        <taxon>Basidiomycota</taxon>
        <taxon>Agaricomycotina</taxon>
        <taxon>Agaricomycetes</taxon>
        <taxon>Sebacinales</taxon>
        <taxon>Serendipitaceae</taxon>
        <taxon>Serendipita</taxon>
    </lineage>
</organism>
<keyword evidence="4" id="KW-1185">Reference proteome</keyword>
<evidence type="ECO:0000256" key="2">
    <source>
        <dbReference type="SAM" id="Phobius"/>
    </source>
</evidence>
<evidence type="ECO:0000256" key="1">
    <source>
        <dbReference type="SAM" id="MobiDB-lite"/>
    </source>
</evidence>
<dbReference type="AlphaFoldDB" id="G4TU12"/>
<sequence length="350" mass="37741">MAVSATGLAYALVVLLAILLIISILQVIQAVHAIRRSNAGQPTAPRVSLILLVTATAALTLGYAFDIMVVALTLVTGSEAPPPSQAYLVGVVITTFLAQGLAPTLIYASASRVIDERKEISGLQSKDTSSAKRRQLMRWTEVFLFFAFPLLITAYLGVFCKAVLDTPVVVSKFHAWLNVANGLYRAAIVAHAFLFQRLATRAISFHLFSKSHDVRDPIMHQPILYHLTPCMFVRTAALFVFTPLASSFATAKTPASATALLLAFTFFVGLSTAFGAQSLIGAARRPASQWAPPKTTGEQEVHNEEVPDADAPPAPGAPRRKHSRSNSIVLSPTRTNFSQGVHVQEETVTH</sequence>
<feature type="transmembrane region" description="Helical" evidence="2">
    <location>
        <begin position="49"/>
        <end position="74"/>
    </location>
</feature>
<feature type="transmembrane region" description="Helical" evidence="2">
    <location>
        <begin position="142"/>
        <end position="164"/>
    </location>
</feature>
<dbReference type="HOGENOM" id="CLU_792537_0_0_1"/>
<evidence type="ECO:0000313" key="3">
    <source>
        <dbReference type="EMBL" id="CCA74805.1"/>
    </source>
</evidence>
<feature type="region of interest" description="Disordered" evidence="1">
    <location>
        <begin position="285"/>
        <end position="350"/>
    </location>
</feature>
<reference evidence="3 4" key="1">
    <citation type="journal article" date="2011" name="PLoS Pathog.">
        <title>Endophytic Life Strategies Decoded by Genome and Transcriptome Analyses of the Mutualistic Root Symbiont Piriformospora indica.</title>
        <authorList>
            <person name="Zuccaro A."/>
            <person name="Lahrmann U."/>
            <person name="Guldener U."/>
            <person name="Langen G."/>
            <person name="Pfiffi S."/>
            <person name="Biedenkopf D."/>
            <person name="Wong P."/>
            <person name="Samans B."/>
            <person name="Grimm C."/>
            <person name="Basiewicz M."/>
            <person name="Murat C."/>
            <person name="Martin F."/>
            <person name="Kogel K.H."/>
        </authorList>
    </citation>
    <scope>NUCLEOTIDE SEQUENCE [LARGE SCALE GENOMIC DNA]</scope>
    <source>
        <strain evidence="3 4">DSM 11827</strain>
    </source>
</reference>
<feature type="transmembrane region" description="Helical" evidence="2">
    <location>
        <begin position="6"/>
        <end position="28"/>
    </location>
</feature>
<keyword evidence="2" id="KW-0812">Transmembrane</keyword>
<comment type="caution">
    <text evidence="3">The sequence shown here is derived from an EMBL/GenBank/DDBJ whole genome shotgun (WGS) entry which is preliminary data.</text>
</comment>